<accession>A0ACC3DZ50</accession>
<gene>
    <name evidence="1" type="ORF">LTS18_005831</name>
</gene>
<sequence>MRYTKFTTPHGRLNISVSGTPTADSATILLIHGNSSDSRIWHPLLSVSPLSKTHRIIIWDLPGHGESSDAPDPEMTYTMPGYAQAAVDVLKEVGPLQEGVEESYRAKNSWMHKLVVMGWSLGGHIAIELIPLLPTGLLKGIMIVGTPPALGIEQTNRGFKMDVHMTAAARDDLRDEEKVAFAKSVTGGPYEDWFLDAVRRTDPSARKIMWDAFNGGHGVDQCETVRRWKDGYVGVVNGKDEPFVNLEYLNTLEYGRLWEGKCIKVSGQHAPFWEHSDEFLLHLERFVKDCEEL</sequence>
<evidence type="ECO:0000313" key="1">
    <source>
        <dbReference type="EMBL" id="KAK3082068.1"/>
    </source>
</evidence>
<protein>
    <submittedName>
        <fullName evidence="1">Uncharacterized protein</fullName>
    </submittedName>
</protein>
<proteinExistence type="predicted"/>
<organism evidence="1 2">
    <name type="scientific">Coniosporium uncinatum</name>
    <dbReference type="NCBI Taxonomy" id="93489"/>
    <lineage>
        <taxon>Eukaryota</taxon>
        <taxon>Fungi</taxon>
        <taxon>Dikarya</taxon>
        <taxon>Ascomycota</taxon>
        <taxon>Pezizomycotina</taxon>
        <taxon>Dothideomycetes</taxon>
        <taxon>Dothideomycetes incertae sedis</taxon>
        <taxon>Coniosporium</taxon>
    </lineage>
</organism>
<reference evidence="1" key="1">
    <citation type="submission" date="2024-09" db="EMBL/GenBank/DDBJ databases">
        <title>Black Yeasts Isolated from many extreme environments.</title>
        <authorList>
            <person name="Coleine C."/>
            <person name="Stajich J.E."/>
            <person name="Selbmann L."/>
        </authorList>
    </citation>
    <scope>NUCLEOTIDE SEQUENCE</scope>
    <source>
        <strain evidence="1">CCFEE 5737</strain>
    </source>
</reference>
<dbReference type="EMBL" id="JAWDJW010000014">
    <property type="protein sequence ID" value="KAK3082068.1"/>
    <property type="molecule type" value="Genomic_DNA"/>
</dbReference>
<evidence type="ECO:0000313" key="2">
    <source>
        <dbReference type="Proteomes" id="UP001186974"/>
    </source>
</evidence>
<keyword evidence="2" id="KW-1185">Reference proteome</keyword>
<comment type="caution">
    <text evidence="1">The sequence shown here is derived from an EMBL/GenBank/DDBJ whole genome shotgun (WGS) entry which is preliminary data.</text>
</comment>
<name>A0ACC3DZ50_9PEZI</name>
<dbReference type="Proteomes" id="UP001186974">
    <property type="component" value="Unassembled WGS sequence"/>
</dbReference>